<protein>
    <submittedName>
        <fullName evidence="1">Uncharacterized protein</fullName>
    </submittedName>
</protein>
<name>A0A6J4QAN0_9ACTN</name>
<proteinExistence type="predicted"/>
<dbReference type="EMBL" id="CADCVD010000028">
    <property type="protein sequence ID" value="CAA9432540.1"/>
    <property type="molecule type" value="Genomic_DNA"/>
</dbReference>
<accession>A0A6J4QAN0</accession>
<gene>
    <name evidence="1" type="ORF">AVDCRST_MAG37-733</name>
</gene>
<reference evidence="1" key="1">
    <citation type="submission" date="2020-02" db="EMBL/GenBank/DDBJ databases">
        <authorList>
            <person name="Meier V. D."/>
        </authorList>
    </citation>
    <scope>NUCLEOTIDE SEQUENCE</scope>
    <source>
        <strain evidence="1">AVDCRST_MAG37</strain>
    </source>
</reference>
<dbReference type="AlphaFoldDB" id="A0A6J4QAN0"/>
<organism evidence="1">
    <name type="scientific">uncultured Rubrobacteraceae bacterium</name>
    <dbReference type="NCBI Taxonomy" id="349277"/>
    <lineage>
        <taxon>Bacteria</taxon>
        <taxon>Bacillati</taxon>
        <taxon>Actinomycetota</taxon>
        <taxon>Rubrobacteria</taxon>
        <taxon>Rubrobacterales</taxon>
        <taxon>Rubrobacteraceae</taxon>
        <taxon>environmental samples</taxon>
    </lineage>
</organism>
<evidence type="ECO:0000313" key="1">
    <source>
        <dbReference type="EMBL" id="CAA9432540.1"/>
    </source>
</evidence>
<sequence length="51" mass="5852">MKNQYFGDVSDYRKYGLLRVLSSEGEISTGVCWMLTPSDGRTDGRKLEYLD</sequence>